<keyword evidence="2" id="KW-1185">Reference proteome</keyword>
<proteinExistence type="predicted"/>
<evidence type="ECO:0000313" key="2">
    <source>
        <dbReference type="Proteomes" id="UP000805649"/>
    </source>
</evidence>
<reference evidence="1 2" key="1">
    <citation type="journal article" date="2020" name="Phytopathology">
        <title>Genome Sequence Resources of Colletotrichum truncatum, C. plurivorum, C. musicola, and C. sojae: Four Species Pathogenic to Soybean (Glycine max).</title>
        <authorList>
            <person name="Rogerio F."/>
            <person name="Boufleur T.R."/>
            <person name="Ciampi-Guillardi M."/>
            <person name="Sukno S.A."/>
            <person name="Thon M.R."/>
            <person name="Massola Junior N.S."/>
            <person name="Baroncelli R."/>
        </authorList>
    </citation>
    <scope>NUCLEOTIDE SEQUENCE [LARGE SCALE GENOMIC DNA]</scope>
    <source>
        <strain evidence="1 2">CMES1059</strain>
    </source>
</reference>
<name>A0ACC3ZI62_COLTU</name>
<sequence length="587" mass="63209">MSRTNDSPTGVPNPTPENSGNEDSAQRDMENTPDQPRSIRAGESTCSSEKHVIKESVSQRYEALQDNKEKKPTSKHEDDPEVGSRSTSERTKSSLGDSNASNIVDWDGDNDPDHPYNWPAWHTGLNCGLINVANFICPLGSTIFAPAVSQVASEFNNHSPEIAAFVVSVDVLGFAFGPLGMAPLSELYGRVKVLHVSGIGFLAFTIACAVAPNMTSLIIFRFLSGVFGSCIGPTGAGAIADMVPQEKRAVAVAVSAAGGLLGPIVGPILGGFVAAAWGWRWTQWVVAIPSGVLSILIFFGFRECYHPVLLERKAVKLRRETGDMSLKSKFDLGLSPSDHFKRSIIRPLKLLVRSPIVSLSAIFIGVSYAILFLMFTSMASVFREYYNFSTSVVGLAFIGLGVGSILGVAVYSVTSDRQLQKKVATSDATSDSGTSTATGTDSANASAKNEDIKPPEQRLFHLPIGSLCLPIGLLIYGWTVQYRVHWIVPIMATSLIAAGNILVYMSLQMFLVDSFTIYAASALAAMTVVRSVAAGLLPLSGLRLYDALGVGWGSSLLAFINLFFVPMALAIKRYGAYLRHRYEFKTL</sequence>
<comment type="caution">
    <text evidence="1">The sequence shown here is derived from an EMBL/GenBank/DDBJ whole genome shotgun (WGS) entry which is preliminary data.</text>
</comment>
<gene>
    <name evidence="1" type="ORF">CTRU02_201731</name>
</gene>
<evidence type="ECO:0000313" key="1">
    <source>
        <dbReference type="EMBL" id="KAL0943844.1"/>
    </source>
</evidence>
<protein>
    <submittedName>
        <fullName evidence="1">Uncharacterized protein</fullName>
    </submittedName>
</protein>
<dbReference type="Proteomes" id="UP000805649">
    <property type="component" value="Unassembled WGS sequence"/>
</dbReference>
<dbReference type="EMBL" id="VUJX02000001">
    <property type="protein sequence ID" value="KAL0943844.1"/>
    <property type="molecule type" value="Genomic_DNA"/>
</dbReference>
<accession>A0ACC3ZI62</accession>
<organism evidence="1 2">
    <name type="scientific">Colletotrichum truncatum</name>
    <name type="common">Anthracnose fungus</name>
    <name type="synonym">Colletotrichum capsici</name>
    <dbReference type="NCBI Taxonomy" id="5467"/>
    <lineage>
        <taxon>Eukaryota</taxon>
        <taxon>Fungi</taxon>
        <taxon>Dikarya</taxon>
        <taxon>Ascomycota</taxon>
        <taxon>Pezizomycotina</taxon>
        <taxon>Sordariomycetes</taxon>
        <taxon>Hypocreomycetidae</taxon>
        <taxon>Glomerellales</taxon>
        <taxon>Glomerellaceae</taxon>
        <taxon>Colletotrichum</taxon>
        <taxon>Colletotrichum truncatum species complex</taxon>
    </lineage>
</organism>